<sequence>MTQFPLPVYAGRGHPWKSEQQVRSRPRISSSKKNVGTTSHRQLQQEMYCMEKDRRSPITPKVTNEAMPAVNIRRW</sequence>
<gene>
    <name evidence="2" type="ORF">PM001_LOCUS2446</name>
</gene>
<dbReference type="EMBL" id="CAKLBY020000024">
    <property type="protein sequence ID" value="CAK7902157.1"/>
    <property type="molecule type" value="Genomic_DNA"/>
</dbReference>
<dbReference type="Proteomes" id="UP001162060">
    <property type="component" value="Unassembled WGS sequence"/>
</dbReference>
<evidence type="ECO:0000313" key="2">
    <source>
        <dbReference type="EMBL" id="CAK7902157.1"/>
    </source>
</evidence>
<name>A0AAV1T4M5_9STRA</name>
<comment type="caution">
    <text evidence="2">The sequence shown here is derived from an EMBL/GenBank/DDBJ whole genome shotgun (WGS) entry which is preliminary data.</text>
</comment>
<proteinExistence type="predicted"/>
<evidence type="ECO:0000256" key="1">
    <source>
        <dbReference type="SAM" id="MobiDB-lite"/>
    </source>
</evidence>
<reference evidence="2" key="1">
    <citation type="submission" date="2024-01" db="EMBL/GenBank/DDBJ databases">
        <authorList>
            <person name="Webb A."/>
        </authorList>
    </citation>
    <scope>NUCLEOTIDE SEQUENCE</scope>
    <source>
        <strain evidence="2">Pm1</strain>
    </source>
</reference>
<dbReference type="AlphaFoldDB" id="A0AAV1T4M5"/>
<protein>
    <submittedName>
        <fullName evidence="2">Uncharacterized protein</fullName>
    </submittedName>
</protein>
<feature type="region of interest" description="Disordered" evidence="1">
    <location>
        <begin position="1"/>
        <end position="75"/>
    </location>
</feature>
<feature type="compositionally biased region" description="Polar residues" evidence="1">
    <location>
        <begin position="23"/>
        <end position="45"/>
    </location>
</feature>
<organism evidence="2 3">
    <name type="scientific">Peronospora matthiolae</name>
    <dbReference type="NCBI Taxonomy" id="2874970"/>
    <lineage>
        <taxon>Eukaryota</taxon>
        <taxon>Sar</taxon>
        <taxon>Stramenopiles</taxon>
        <taxon>Oomycota</taxon>
        <taxon>Peronosporomycetes</taxon>
        <taxon>Peronosporales</taxon>
        <taxon>Peronosporaceae</taxon>
        <taxon>Peronospora</taxon>
    </lineage>
</organism>
<evidence type="ECO:0000313" key="3">
    <source>
        <dbReference type="Proteomes" id="UP001162060"/>
    </source>
</evidence>
<accession>A0AAV1T4M5</accession>